<feature type="domain" description="C2H2-type" evidence="9">
    <location>
        <begin position="333"/>
        <end position="356"/>
    </location>
</feature>
<dbReference type="GeneID" id="120034918"/>
<keyword evidence="4 7" id="KW-0863">Zinc-finger</keyword>
<evidence type="ECO:0000256" key="2">
    <source>
        <dbReference type="ARBA" id="ARBA00022723"/>
    </source>
</evidence>
<feature type="compositionally biased region" description="Basic and acidic residues" evidence="8">
    <location>
        <begin position="54"/>
        <end position="65"/>
    </location>
</feature>
<keyword evidence="2" id="KW-0479">Metal-binding</keyword>
<dbReference type="PROSITE" id="PS50157">
    <property type="entry name" value="ZINC_FINGER_C2H2_2"/>
    <property type="match status" value="8"/>
</dbReference>
<dbReference type="PANTHER" id="PTHR16515">
    <property type="entry name" value="PR DOMAIN ZINC FINGER PROTEIN"/>
    <property type="match status" value="1"/>
</dbReference>
<dbReference type="Pfam" id="PF00096">
    <property type="entry name" value="zf-C2H2"/>
    <property type="match status" value="4"/>
</dbReference>
<proteinExistence type="predicted"/>
<evidence type="ECO:0000256" key="5">
    <source>
        <dbReference type="ARBA" id="ARBA00022833"/>
    </source>
</evidence>
<dbReference type="SMART" id="SM00355">
    <property type="entry name" value="ZnF_C2H2"/>
    <property type="match status" value="7"/>
</dbReference>
<evidence type="ECO:0000256" key="1">
    <source>
        <dbReference type="ARBA" id="ARBA00004123"/>
    </source>
</evidence>
<feature type="domain" description="C2H2-type" evidence="9">
    <location>
        <begin position="277"/>
        <end position="304"/>
    </location>
</feature>
<feature type="compositionally biased region" description="Basic and acidic residues" evidence="8">
    <location>
        <begin position="181"/>
        <end position="191"/>
    </location>
</feature>
<dbReference type="SUPFAM" id="SSF57667">
    <property type="entry name" value="beta-beta-alpha zinc fingers"/>
    <property type="match status" value="5"/>
</dbReference>
<feature type="compositionally biased region" description="Basic and acidic residues" evidence="8">
    <location>
        <begin position="368"/>
        <end position="378"/>
    </location>
</feature>
<feature type="region of interest" description="Disordered" evidence="8">
    <location>
        <begin position="47"/>
        <end position="71"/>
    </location>
</feature>
<keyword evidence="10" id="KW-1185">Reference proteome</keyword>
<evidence type="ECO:0000313" key="11">
    <source>
        <dbReference type="RefSeq" id="XP_038837534.1"/>
    </source>
</evidence>
<dbReference type="OrthoDB" id="8923344at2759"/>
<gene>
    <name evidence="11" type="primary">LOC120034918</name>
</gene>
<reference evidence="11" key="1">
    <citation type="submission" date="2025-08" db="UniProtKB">
        <authorList>
            <consortium name="RefSeq"/>
        </authorList>
    </citation>
    <scope>IDENTIFICATION</scope>
    <source>
        <tissue evidence="11">White muscle</tissue>
    </source>
</reference>
<feature type="region of interest" description="Disordered" evidence="8">
    <location>
        <begin position="147"/>
        <end position="191"/>
    </location>
</feature>
<dbReference type="InterPro" id="IPR050331">
    <property type="entry name" value="Zinc_finger"/>
</dbReference>
<evidence type="ECO:0000256" key="3">
    <source>
        <dbReference type="ARBA" id="ARBA00022737"/>
    </source>
</evidence>
<evidence type="ECO:0000256" key="8">
    <source>
        <dbReference type="SAM" id="MobiDB-lite"/>
    </source>
</evidence>
<dbReference type="InterPro" id="IPR013087">
    <property type="entry name" value="Znf_C2H2_type"/>
</dbReference>
<dbReference type="GO" id="GO:0010468">
    <property type="term" value="P:regulation of gene expression"/>
    <property type="evidence" value="ECO:0007669"/>
    <property type="project" value="TreeGrafter"/>
</dbReference>
<feature type="domain" description="C2H2-type" evidence="9">
    <location>
        <begin position="304"/>
        <end position="332"/>
    </location>
</feature>
<dbReference type="PANTHER" id="PTHR16515:SF49">
    <property type="entry name" value="GASTRULA ZINC FINGER PROTEIN XLCGF49.1-LIKE-RELATED"/>
    <property type="match status" value="1"/>
</dbReference>
<keyword evidence="5" id="KW-0862">Zinc</keyword>
<accession>A0A8U0U225</accession>
<dbReference type="Gene3D" id="3.30.160.60">
    <property type="entry name" value="Classic Zinc Finger"/>
    <property type="match status" value="5"/>
</dbReference>
<protein>
    <submittedName>
        <fullName evidence="11">Zinc finger protein 287-like isoform X1</fullName>
    </submittedName>
</protein>
<name>A0A8U0U225_SALNM</name>
<evidence type="ECO:0000256" key="7">
    <source>
        <dbReference type="PROSITE-ProRule" id="PRU00042"/>
    </source>
</evidence>
<organism evidence="10 11">
    <name type="scientific">Salvelinus namaycush</name>
    <name type="common">Lake trout</name>
    <name type="synonym">Salmo namaycush</name>
    <dbReference type="NCBI Taxonomy" id="8040"/>
    <lineage>
        <taxon>Eukaryota</taxon>
        <taxon>Metazoa</taxon>
        <taxon>Chordata</taxon>
        <taxon>Craniata</taxon>
        <taxon>Vertebrata</taxon>
        <taxon>Euteleostomi</taxon>
        <taxon>Actinopterygii</taxon>
        <taxon>Neopterygii</taxon>
        <taxon>Teleostei</taxon>
        <taxon>Protacanthopterygii</taxon>
        <taxon>Salmoniformes</taxon>
        <taxon>Salmonidae</taxon>
        <taxon>Salmoninae</taxon>
        <taxon>Salvelinus</taxon>
    </lineage>
</organism>
<evidence type="ECO:0000259" key="9">
    <source>
        <dbReference type="PROSITE" id="PS50157"/>
    </source>
</evidence>
<feature type="domain" description="C2H2-type" evidence="9">
    <location>
        <begin position="456"/>
        <end position="479"/>
    </location>
</feature>
<evidence type="ECO:0000313" key="10">
    <source>
        <dbReference type="Proteomes" id="UP000808372"/>
    </source>
</evidence>
<dbReference type="KEGG" id="snh:120034918"/>
<dbReference type="RefSeq" id="XP_038837534.1">
    <property type="nucleotide sequence ID" value="XM_038981606.1"/>
</dbReference>
<sequence length="497" mass="57289">MSFELAFRSRVAFIMETLTATALQDICQFMEETYAALRVEILQEQNRSSTTKLHAMENSEGKEKPANSMESVQEDARSSGLRDFPVVEQILNEQEANGLWLEGDPTVEDEGPPSLVPEEEQPLQPFGQMTDMGVETCSAPLVIKQEETDDDVKESQGYSVWMPETHKANQNITGESDEEERSQASRGSKELGLDDFKKEQSLLLVSIEDAAAPTKKKKYNIRYTCKICGKTGTKKGRMTSHLITHEGPSSCDICDEKFKHQNGLNKHKLLKHSVKPYSCFVCGKMFLYSKIRDYHERIHVGEDYWCADCGKTFKERQDRDTHECIVCKGDRPYSCSECNKDFERQYHLKKHQLEKHPLMVEQTVEPEPESKHFEDQQRQFESAESSEAPIRSEPVQYTCEICGTTWATQNSMRSHMFIHRKIQRRKHYTCDVCGKVFRLKSPFTKHQLRHKGDLPFSCSECNQDFKSQYHLKKHQLEKHPLKVEQPCSDHDLLLTAT</sequence>
<dbReference type="FunFam" id="3.30.160.60:FF:000065">
    <property type="entry name" value="B-cell CLL/lymphoma 6, member B"/>
    <property type="match status" value="1"/>
</dbReference>
<feature type="domain" description="C2H2-type" evidence="9">
    <location>
        <begin position="397"/>
        <end position="424"/>
    </location>
</feature>
<dbReference type="GO" id="GO:0005634">
    <property type="term" value="C:nucleus"/>
    <property type="evidence" value="ECO:0007669"/>
    <property type="project" value="UniProtKB-SubCell"/>
</dbReference>
<dbReference type="InterPro" id="IPR036236">
    <property type="entry name" value="Znf_C2H2_sf"/>
</dbReference>
<dbReference type="AlphaFoldDB" id="A0A8U0U225"/>
<feature type="domain" description="C2H2-type" evidence="9">
    <location>
        <begin position="223"/>
        <end position="250"/>
    </location>
</feature>
<keyword evidence="3" id="KW-0677">Repeat</keyword>
<feature type="region of interest" description="Disordered" evidence="8">
    <location>
        <begin position="364"/>
        <end position="387"/>
    </location>
</feature>
<comment type="subcellular location">
    <subcellularLocation>
        <location evidence="1">Nucleus</location>
    </subcellularLocation>
</comment>
<dbReference type="PROSITE" id="PS00028">
    <property type="entry name" value="ZINC_FINGER_C2H2_1"/>
    <property type="match status" value="6"/>
</dbReference>
<dbReference type="GO" id="GO:0008270">
    <property type="term" value="F:zinc ion binding"/>
    <property type="evidence" value="ECO:0007669"/>
    <property type="project" value="UniProtKB-KW"/>
</dbReference>
<keyword evidence="6" id="KW-0539">Nucleus</keyword>
<evidence type="ECO:0000256" key="6">
    <source>
        <dbReference type="ARBA" id="ARBA00023242"/>
    </source>
</evidence>
<evidence type="ECO:0000256" key="4">
    <source>
        <dbReference type="ARBA" id="ARBA00022771"/>
    </source>
</evidence>
<dbReference type="Proteomes" id="UP000808372">
    <property type="component" value="Chromosome 42"/>
</dbReference>
<feature type="domain" description="C2H2-type" evidence="9">
    <location>
        <begin position="428"/>
        <end position="455"/>
    </location>
</feature>
<feature type="domain" description="C2H2-type" evidence="9">
    <location>
        <begin position="249"/>
        <end position="276"/>
    </location>
</feature>